<protein>
    <submittedName>
        <fullName evidence="2">Uncharacterized protein LOC142170457</fullName>
    </submittedName>
</protein>
<dbReference type="Proteomes" id="UP000790787">
    <property type="component" value="Chromosome 16"/>
</dbReference>
<sequence>MAQKHSRFQWSNPNGAENPQRFFNQKQQVQGPPGFQNQNRGQQDFQKYQQPPQKAHQQSLEDMMYKFIKATDEKVESQSSAIKNLEIQMSQLATLMSEQIKTALPSNTEKNPKEHLKVISLRSSKTLDHPYADRQGKSQEVEQVNERENKRDSELLKEQKEKEKKVQENELKTNPHSVPLPFPQKMKRENLDKQFSKFLDILKQLYINIPFTEALTQMPSYAKFSKKFCQVKENWKKFQLLNVQRNVVLYFKISFHRSLAIQGVLQFLVLWELADQSTKRPKGIIKNVLVRVDKFVFPVDFIVLEMEENTEMTVDEFKDNQLIIDSLERCLVRSGTTNDENPTIREEAETLEKDSENEKEYKLIEVLRKHKRALGWTIADIKGINPAICMHRILMEENYKPIVQPQRRLNPAMQEVVKKEVVKLVAAGHRFYCFLDGYSGYNQIPIAPEDQEKTTFTCPQDMIEKFLELFMDDFTLFGHKITAKGIEVYKAKIDLIAGLPPPTTVKDDCRKAFEFLEEQLTNAPIVVSPDWSQPFEIMRDASDIVVGAILGQKKNKIFKPIYYASRTLNEAQMNYATTEKDLKVSITKKDARPRLLRWILFLQEFDLEIKDRKGSENQVADHLSRLENPPTEILDIQEEFPDKHIFSVATVVNRPPWFADIANYLAGGRCVPETEMNNILSHCHDGVVGGYYGGRKTATKLLEVGFYWPTLFKDARNYVVTCDKCQRSGNISKKNEMPLNSILVCDIFDVWDIDFTGHFPPSNGCEYILVIVDYVSKWVEAIATRKNDAHIVCTFLKKNIFSRFGTPRVIISDQETHFINRQFASLLSRCGVTHKTGTPYHAQTSGQVEVSFRELKRILEKTVGSSRKDWSLKLDDTLWTYRTAYKTPIGVSPYRLVFGKAYHLLVELEHKAYWAIKLLNLNLPDAGKNRLLQLDELEEFRLTAYENVKLYKEKTKKWHDKLIRHKDFKVGDHVLLYNSRLRLFPGKFKSRWTGPYIVTGVTPYGTIEVQHAYGGDKFKVNGHRLKPYISRFFDKQASIILFA</sequence>
<reference evidence="2" key="2">
    <citation type="submission" date="2025-08" db="UniProtKB">
        <authorList>
            <consortium name="RefSeq"/>
        </authorList>
    </citation>
    <scope>IDENTIFICATION</scope>
    <source>
        <tissue evidence="2">Leaf</tissue>
    </source>
</reference>
<evidence type="ECO:0000313" key="1">
    <source>
        <dbReference type="Proteomes" id="UP000790787"/>
    </source>
</evidence>
<evidence type="ECO:0000313" key="2">
    <source>
        <dbReference type="RefSeq" id="XP_075088475.1"/>
    </source>
</evidence>
<organism evidence="1 2">
    <name type="scientific">Nicotiana tabacum</name>
    <name type="common">Common tobacco</name>
    <dbReference type="NCBI Taxonomy" id="4097"/>
    <lineage>
        <taxon>Eukaryota</taxon>
        <taxon>Viridiplantae</taxon>
        <taxon>Streptophyta</taxon>
        <taxon>Embryophyta</taxon>
        <taxon>Tracheophyta</taxon>
        <taxon>Spermatophyta</taxon>
        <taxon>Magnoliopsida</taxon>
        <taxon>eudicotyledons</taxon>
        <taxon>Gunneridae</taxon>
        <taxon>Pentapetalae</taxon>
        <taxon>asterids</taxon>
        <taxon>lamiids</taxon>
        <taxon>Solanales</taxon>
        <taxon>Solanaceae</taxon>
        <taxon>Nicotianoideae</taxon>
        <taxon>Nicotianeae</taxon>
        <taxon>Nicotiana</taxon>
    </lineage>
</organism>
<reference evidence="1" key="1">
    <citation type="journal article" date="2014" name="Nat. Commun.">
        <title>The tobacco genome sequence and its comparison with those of tomato and potato.</title>
        <authorList>
            <person name="Sierro N."/>
            <person name="Battey J.N."/>
            <person name="Ouadi S."/>
            <person name="Bakaher N."/>
            <person name="Bovet L."/>
            <person name="Willig A."/>
            <person name="Goepfert S."/>
            <person name="Peitsch M.C."/>
            <person name="Ivanov N.V."/>
        </authorList>
    </citation>
    <scope>NUCLEOTIDE SEQUENCE [LARGE SCALE GENOMIC DNA]</scope>
</reference>
<accession>A0AC58SU29</accession>
<name>A0AC58SU29_TOBAC</name>
<dbReference type="RefSeq" id="XP_075088475.1">
    <property type="nucleotide sequence ID" value="XM_075232374.1"/>
</dbReference>
<gene>
    <name evidence="2" type="primary">LOC142170457</name>
</gene>
<keyword evidence="1" id="KW-1185">Reference proteome</keyword>
<proteinExistence type="predicted"/>